<sequence length="282" mass="32329">MTETLNKKHLNVGELLKKSDSKNLRQLPGFVVKVIEKIICQDQMNYVINKYIDYVGVNFQPQVIKEFGITLNVRGIENLPNNSRCFFASNHPFGIIDGLVLTYYVGQKYGDLKAIGNDAFMHVPTLKPLIAAVNVYGRSSKEYIKALDEVYESNVAITHFPAGEVSRVYNGIIQDAPWQKSFITKAVSSKRDIVPFYFDGVNSSFFYLVFRLRHKLGISANLELILLPREMFKKRNKTISLVIGKPIPWQTFDSSMTHYEWAQKVRQHVYKLGHSIDQVNFN</sequence>
<feature type="domain" description="Putative acyltransferase ACT14924-like acyltransferase" evidence="1">
    <location>
        <begin position="23"/>
        <end position="277"/>
    </location>
</feature>
<accession>A0A1G6H9D2</accession>
<dbReference type="InterPro" id="IPR045746">
    <property type="entry name" value="ACT14924-like_Acyltransf_dom"/>
</dbReference>
<dbReference type="OrthoDB" id="1113830at2"/>
<dbReference type="Pfam" id="PF19576">
    <property type="entry name" value="Acyltransf_2"/>
    <property type="match status" value="1"/>
</dbReference>
<dbReference type="GO" id="GO:0016746">
    <property type="term" value="F:acyltransferase activity"/>
    <property type="evidence" value="ECO:0007669"/>
    <property type="project" value="UniProtKB-KW"/>
</dbReference>
<name>A0A1G6H9D2_9BACT</name>
<dbReference type="EMBL" id="FMYP01000008">
    <property type="protein sequence ID" value="SDB90897.1"/>
    <property type="molecule type" value="Genomic_DNA"/>
</dbReference>
<gene>
    <name evidence="2" type="ORF">SAMN05216323_100860</name>
</gene>
<dbReference type="Proteomes" id="UP000199452">
    <property type="component" value="Unassembled WGS sequence"/>
</dbReference>
<dbReference type="SUPFAM" id="SSF69593">
    <property type="entry name" value="Glycerol-3-phosphate (1)-acyltransferase"/>
    <property type="match status" value="1"/>
</dbReference>
<keyword evidence="2" id="KW-0808">Transferase</keyword>
<protein>
    <submittedName>
        <fullName evidence="2">Acyltransferase</fullName>
    </submittedName>
</protein>
<evidence type="ECO:0000259" key="1">
    <source>
        <dbReference type="Pfam" id="PF19576"/>
    </source>
</evidence>
<keyword evidence="2" id="KW-0012">Acyltransferase</keyword>
<evidence type="ECO:0000313" key="3">
    <source>
        <dbReference type="Proteomes" id="UP000199452"/>
    </source>
</evidence>
<keyword evidence="3" id="KW-1185">Reference proteome</keyword>
<proteinExistence type="predicted"/>
<dbReference type="RefSeq" id="WP_092435934.1">
    <property type="nucleotide sequence ID" value="NZ_FMYP01000008.1"/>
</dbReference>
<reference evidence="2 3" key="1">
    <citation type="submission" date="2016-09" db="EMBL/GenBank/DDBJ databases">
        <authorList>
            <person name="Capua I."/>
            <person name="De Benedictis P."/>
            <person name="Joannis T."/>
            <person name="Lombin L.H."/>
            <person name="Cattoli G."/>
        </authorList>
    </citation>
    <scope>NUCLEOTIDE SEQUENCE [LARGE SCALE GENOMIC DNA]</scope>
    <source>
        <strain evidence="2 3">A7P-90m</strain>
    </source>
</reference>
<dbReference type="AlphaFoldDB" id="A0A1G6H9D2"/>
<evidence type="ECO:0000313" key="2">
    <source>
        <dbReference type="EMBL" id="SDB90897.1"/>
    </source>
</evidence>
<organism evidence="2 3">
    <name type="scientific">Williamwhitmania taraxaci</name>
    <dbReference type="NCBI Taxonomy" id="1640674"/>
    <lineage>
        <taxon>Bacteria</taxon>
        <taxon>Pseudomonadati</taxon>
        <taxon>Bacteroidota</taxon>
        <taxon>Bacteroidia</taxon>
        <taxon>Bacteroidales</taxon>
        <taxon>Williamwhitmaniaceae</taxon>
        <taxon>Williamwhitmania</taxon>
    </lineage>
</organism>
<dbReference type="STRING" id="1640674.SAMN05216323_100860"/>